<keyword evidence="1" id="KW-0472">Membrane</keyword>
<keyword evidence="1" id="KW-1133">Transmembrane helix</keyword>
<gene>
    <name evidence="2" type="ORF">PhCBS80983_g04183</name>
</gene>
<dbReference type="Proteomes" id="UP000318582">
    <property type="component" value="Unassembled WGS sequence"/>
</dbReference>
<feature type="transmembrane region" description="Helical" evidence="1">
    <location>
        <begin position="543"/>
        <end position="564"/>
    </location>
</feature>
<evidence type="ECO:0000313" key="3">
    <source>
        <dbReference type="Proteomes" id="UP000318582"/>
    </source>
</evidence>
<sequence>MRLTVQTAKYILVPIILAIFIMYTGLIVYQYIVQTPAISMSLANNPIPFPLFQFSFPYGEEVRMAQNLQQLPAPGVPGSIWTGGPVYMPDSSTNQVAPVSAYFTTTNRSFASVGPARPPRFNATTTYIFDPKGRRWPPSVHLSLGISPSQLVGSDTIPVLRPFIKFQVRGSRFTHDRDFGALMNLDLGQFPPDHNPFADPVRVSVTRDVNSDIQDGLWGQSSTYAVKAYQYKYLNGSNEYFYEVSSVGRIMLPPPSNYITIDIRLATQYLTIYEETQLITKAQSIGAIASAFQILLLTGLIFLFGNGKYSPYGLIHRLLPNTAVPQYAPVGDDEMSRFRYFVNEYLDTTPLGAPISSSKKGPLPVSAISILAILFSVTSLVLYLVALFGGNRDIFARSINFLVIGNASIPAETRTELGLGLWGFCRITQSTYDCRPVPMSELFSSFQFNATLPSTDAYVDKTNPVGFTLLLGSTIFIAIAFLSRGVSFWLRSLSGSSDVVAPSTALVSTLTGTVAFISLVLYYKAIGRNVEAWGGGWQAHLGPAVAVVGAACVINAAAAGTLLWELAIRHKMRDDRDWQRPAYLQSNPDMANPS</sequence>
<comment type="caution">
    <text evidence="2">The sequence shown here is derived from an EMBL/GenBank/DDBJ whole genome shotgun (WGS) entry which is preliminary data.</text>
</comment>
<evidence type="ECO:0000313" key="2">
    <source>
        <dbReference type="EMBL" id="TPX56922.1"/>
    </source>
</evidence>
<organism evidence="2 3">
    <name type="scientific">Powellomyces hirtus</name>
    <dbReference type="NCBI Taxonomy" id="109895"/>
    <lineage>
        <taxon>Eukaryota</taxon>
        <taxon>Fungi</taxon>
        <taxon>Fungi incertae sedis</taxon>
        <taxon>Chytridiomycota</taxon>
        <taxon>Chytridiomycota incertae sedis</taxon>
        <taxon>Chytridiomycetes</taxon>
        <taxon>Spizellomycetales</taxon>
        <taxon>Powellomycetaceae</taxon>
        <taxon>Powellomyces</taxon>
    </lineage>
</organism>
<keyword evidence="1" id="KW-0812">Transmembrane</keyword>
<dbReference type="EMBL" id="QEAQ01000062">
    <property type="protein sequence ID" value="TPX56922.1"/>
    <property type="molecule type" value="Genomic_DNA"/>
</dbReference>
<keyword evidence="3" id="KW-1185">Reference proteome</keyword>
<feature type="transmembrane region" description="Helical" evidence="1">
    <location>
        <begin position="12"/>
        <end position="32"/>
    </location>
</feature>
<proteinExistence type="predicted"/>
<dbReference type="AlphaFoldDB" id="A0A507DZT9"/>
<feature type="transmembrane region" description="Helical" evidence="1">
    <location>
        <begin position="365"/>
        <end position="388"/>
    </location>
</feature>
<protein>
    <submittedName>
        <fullName evidence="2">Uncharacterized protein</fullName>
    </submittedName>
</protein>
<reference evidence="2 3" key="1">
    <citation type="journal article" date="2019" name="Sci. Rep.">
        <title>Comparative genomics of chytrid fungi reveal insights into the obligate biotrophic and pathogenic lifestyle of Synchytrium endobioticum.</title>
        <authorList>
            <person name="van de Vossenberg B.T.L.H."/>
            <person name="Warris S."/>
            <person name="Nguyen H.D.T."/>
            <person name="van Gent-Pelzer M.P.E."/>
            <person name="Joly D.L."/>
            <person name="van de Geest H.C."/>
            <person name="Bonants P.J.M."/>
            <person name="Smith D.S."/>
            <person name="Levesque C.A."/>
            <person name="van der Lee T.A.J."/>
        </authorList>
    </citation>
    <scope>NUCLEOTIDE SEQUENCE [LARGE SCALE GENOMIC DNA]</scope>
    <source>
        <strain evidence="2 3">CBS 809.83</strain>
    </source>
</reference>
<feature type="transmembrane region" description="Helical" evidence="1">
    <location>
        <begin position="465"/>
        <end position="487"/>
    </location>
</feature>
<name>A0A507DZT9_9FUNG</name>
<feature type="transmembrane region" description="Helical" evidence="1">
    <location>
        <begin position="285"/>
        <end position="305"/>
    </location>
</feature>
<accession>A0A507DZT9</accession>
<feature type="transmembrane region" description="Helical" evidence="1">
    <location>
        <begin position="499"/>
        <end position="523"/>
    </location>
</feature>
<evidence type="ECO:0000256" key="1">
    <source>
        <dbReference type="SAM" id="Phobius"/>
    </source>
</evidence>